<dbReference type="PANTHER" id="PTHR11266">
    <property type="entry name" value="PEROXISOMAL MEMBRANE PROTEIN 2, PXMP2 MPV17"/>
    <property type="match status" value="1"/>
</dbReference>
<evidence type="ECO:0000256" key="1">
    <source>
        <dbReference type="ARBA" id="ARBA00004141"/>
    </source>
</evidence>
<dbReference type="InterPro" id="IPR007248">
    <property type="entry name" value="Mpv17_PMP22"/>
</dbReference>
<name>A0A813BC07_9DINO</name>
<proteinExistence type="inferred from homology"/>
<dbReference type="Pfam" id="PF00254">
    <property type="entry name" value="FKBP_C"/>
    <property type="match status" value="1"/>
</dbReference>
<evidence type="ECO:0000256" key="6">
    <source>
        <dbReference type="PROSITE-ProRule" id="PRU00277"/>
    </source>
</evidence>
<dbReference type="GO" id="GO:0005737">
    <property type="term" value="C:cytoplasm"/>
    <property type="evidence" value="ECO:0007669"/>
    <property type="project" value="TreeGrafter"/>
</dbReference>
<keyword evidence="3" id="KW-0812">Transmembrane</keyword>
<feature type="domain" description="PPIase FKBP-type" evidence="7">
    <location>
        <begin position="807"/>
        <end position="888"/>
    </location>
</feature>
<dbReference type="Gene3D" id="3.10.50.40">
    <property type="match status" value="1"/>
</dbReference>
<keyword evidence="5" id="KW-0472">Membrane</keyword>
<organism evidence="8 9">
    <name type="scientific">Symbiodinium necroappetens</name>
    <dbReference type="NCBI Taxonomy" id="1628268"/>
    <lineage>
        <taxon>Eukaryota</taxon>
        <taxon>Sar</taxon>
        <taxon>Alveolata</taxon>
        <taxon>Dinophyceae</taxon>
        <taxon>Suessiales</taxon>
        <taxon>Symbiodiniaceae</taxon>
        <taxon>Symbiodinium</taxon>
    </lineage>
</organism>
<protein>
    <recommendedName>
        <fullName evidence="6">peptidylprolyl isomerase</fullName>
        <ecNumber evidence="6">5.2.1.8</ecNumber>
    </recommendedName>
</protein>
<comment type="subcellular location">
    <subcellularLocation>
        <location evidence="1">Membrane</location>
        <topology evidence="1">Multi-pass membrane protein</topology>
    </subcellularLocation>
</comment>
<comment type="similarity">
    <text evidence="2">Belongs to the peroxisomal membrane protein PXMP2/4 family.</text>
</comment>
<dbReference type="Pfam" id="PF04117">
    <property type="entry name" value="Mpv17_PMP22"/>
    <property type="match status" value="1"/>
</dbReference>
<evidence type="ECO:0000259" key="7">
    <source>
        <dbReference type="PROSITE" id="PS50059"/>
    </source>
</evidence>
<comment type="caution">
    <text evidence="8">The sequence shown here is derived from an EMBL/GenBank/DDBJ whole genome shotgun (WGS) entry which is preliminary data.</text>
</comment>
<accession>A0A813BC07</accession>
<sequence>MLTHFVKSVSLAVSTPESLLSSLPTCILSPASRAAICTRSCRKAVSSRKAASPRIIPTACLFTSLCSWPHRQMGAEKVLRLYEHALSRAPTAITGVVAGSLGFLGDAVAQEVEHHRAVSSAFDAQRSFAFTLYAIGWGAFGLRPWLNFLNRRFPGRAPSEICKKVAAQQFLWNPTVYLPSFYAFNGLLRGQDVDSLIVKIRQEYVSCLVYIWKVWIPLSFSIFAFVPVRHQVAANFLANLLWNTLLSLFYNSAGWAKGEVNGFRRRRSFKPSNLLIAFLVSPGDLKLPVLLLAMVAAVHSQHCDGSSDVSDLMQHSALAKEKEVSWNEFMHTAKQSERESSMPVFMAKMGLDAALTMLMRQVHTVDKAAVMTYGQLNGLVADSSHKEAKAVLHQAVTPLKNLFREIAKQLEEGGVQTKMALGMVGLKDASKAYDTAVGKAKTVLESLSHACTALSGSQLQPSLAKCSKESTAFQHAYPKIMQTFLTSLGDNLLDSVEDKHELEGYIHVKVPRVMKIVEAMCTKAESPDSAGWIDEGFVQVKAELSPNGCEFPIKEAAATGRDFQQQPVLLIPAMAKRQEACDEFHASMLARQDKDLVPGKTMGKEEAADMLMGVDIEGQCAGRPSDGREIAGLNVPDFRRRRLGRADAVVQLLALRQAAALAGLDCRLCSLGTCLGRPELAQPRGFPRMEGSGPVCRVQLKLLRERSSLASRRSWGLLVMGAAWGAGLASAQALVKGSTPPKGYGLGKGIKEAADCKSLAECEELGAKREEEKYGTKMEKTFKVTASGARWKDMKVGNEADGVAKVGDDLKLRYRVMRAGKRSYDGVSGEATTLFSLGYGEGDDEKKDATLNAPLGTGRFVKAIDEGLVGMSVGGIRRVQVRPDYGLGWKKPGKCAEAIGAVGAIAGLPAAGAEKESACLDTSLLPQPEDWNAKRRFERRFDESLIVEMELVGLGK</sequence>
<reference evidence="8" key="1">
    <citation type="submission" date="2021-02" db="EMBL/GenBank/DDBJ databases">
        <authorList>
            <person name="Dougan E. K."/>
            <person name="Rhodes N."/>
            <person name="Thang M."/>
            <person name="Chan C."/>
        </authorList>
    </citation>
    <scope>NUCLEOTIDE SEQUENCE</scope>
</reference>
<dbReference type="GO" id="GO:0003755">
    <property type="term" value="F:peptidyl-prolyl cis-trans isomerase activity"/>
    <property type="evidence" value="ECO:0007669"/>
    <property type="project" value="UniProtKB-KW"/>
</dbReference>
<keyword evidence="6" id="KW-0697">Rotamase</keyword>
<dbReference type="GO" id="GO:0016020">
    <property type="term" value="C:membrane"/>
    <property type="evidence" value="ECO:0007669"/>
    <property type="project" value="UniProtKB-SubCell"/>
</dbReference>
<comment type="catalytic activity">
    <reaction evidence="6">
        <text>[protein]-peptidylproline (omega=180) = [protein]-peptidylproline (omega=0)</text>
        <dbReference type="Rhea" id="RHEA:16237"/>
        <dbReference type="Rhea" id="RHEA-COMP:10747"/>
        <dbReference type="Rhea" id="RHEA-COMP:10748"/>
        <dbReference type="ChEBI" id="CHEBI:83833"/>
        <dbReference type="ChEBI" id="CHEBI:83834"/>
        <dbReference type="EC" id="5.2.1.8"/>
    </reaction>
</comment>
<keyword evidence="9" id="KW-1185">Reference proteome</keyword>
<evidence type="ECO:0000313" key="8">
    <source>
        <dbReference type="EMBL" id="CAE7900879.1"/>
    </source>
</evidence>
<evidence type="ECO:0000256" key="4">
    <source>
        <dbReference type="ARBA" id="ARBA00022989"/>
    </source>
</evidence>
<evidence type="ECO:0000313" key="9">
    <source>
        <dbReference type="Proteomes" id="UP000601435"/>
    </source>
</evidence>
<dbReference type="Proteomes" id="UP000601435">
    <property type="component" value="Unassembled WGS sequence"/>
</dbReference>
<gene>
    <name evidence="8" type="primary">SYM1</name>
    <name evidence="8" type="ORF">SNEC2469_LOCUS30329</name>
</gene>
<dbReference type="PROSITE" id="PS50059">
    <property type="entry name" value="FKBP_PPIASE"/>
    <property type="match status" value="1"/>
</dbReference>
<dbReference type="SUPFAM" id="SSF54534">
    <property type="entry name" value="FKBP-like"/>
    <property type="match status" value="1"/>
</dbReference>
<dbReference type="InterPro" id="IPR046357">
    <property type="entry name" value="PPIase_dom_sf"/>
</dbReference>
<keyword evidence="4" id="KW-1133">Transmembrane helix</keyword>
<dbReference type="InterPro" id="IPR001179">
    <property type="entry name" value="PPIase_FKBP_dom"/>
</dbReference>
<dbReference type="OrthoDB" id="412073at2759"/>
<evidence type="ECO:0000256" key="3">
    <source>
        <dbReference type="ARBA" id="ARBA00022692"/>
    </source>
</evidence>
<keyword evidence="6" id="KW-0413">Isomerase</keyword>
<dbReference type="EC" id="5.2.1.8" evidence="6"/>
<evidence type="ECO:0000256" key="2">
    <source>
        <dbReference type="ARBA" id="ARBA00006824"/>
    </source>
</evidence>
<evidence type="ECO:0000256" key="5">
    <source>
        <dbReference type="ARBA" id="ARBA00023136"/>
    </source>
</evidence>
<dbReference type="EMBL" id="CAJNJA010070441">
    <property type="protein sequence ID" value="CAE7900879.1"/>
    <property type="molecule type" value="Genomic_DNA"/>
</dbReference>
<dbReference type="AlphaFoldDB" id="A0A813BC07"/>